<keyword evidence="1" id="KW-1133">Transmembrane helix</keyword>
<comment type="caution">
    <text evidence="2">The sequence shown here is derived from an EMBL/GenBank/DDBJ whole genome shotgun (WGS) entry which is preliminary data.</text>
</comment>
<reference evidence="2 3" key="1">
    <citation type="journal article" date="2019" name="Environ. Microbiol.">
        <title>At the nexus of three kingdoms: the genome of the mycorrhizal fungus Gigaspora margarita provides insights into plant, endobacterial and fungal interactions.</title>
        <authorList>
            <person name="Venice F."/>
            <person name="Ghignone S."/>
            <person name="Salvioli di Fossalunga A."/>
            <person name="Amselem J."/>
            <person name="Novero M."/>
            <person name="Xianan X."/>
            <person name="Sedzielewska Toro K."/>
            <person name="Morin E."/>
            <person name="Lipzen A."/>
            <person name="Grigoriev I.V."/>
            <person name="Henrissat B."/>
            <person name="Martin F.M."/>
            <person name="Bonfante P."/>
        </authorList>
    </citation>
    <scope>NUCLEOTIDE SEQUENCE [LARGE SCALE GENOMIC DNA]</scope>
    <source>
        <strain evidence="2 3">BEG34</strain>
    </source>
</reference>
<proteinExistence type="predicted"/>
<evidence type="ECO:0000256" key="1">
    <source>
        <dbReference type="SAM" id="Phobius"/>
    </source>
</evidence>
<dbReference type="Proteomes" id="UP000439903">
    <property type="component" value="Unassembled WGS sequence"/>
</dbReference>
<keyword evidence="3" id="KW-1185">Reference proteome</keyword>
<protein>
    <submittedName>
        <fullName evidence="2">Uncharacterized protein</fullName>
    </submittedName>
</protein>
<evidence type="ECO:0000313" key="3">
    <source>
        <dbReference type="Proteomes" id="UP000439903"/>
    </source>
</evidence>
<name>A0A8H4ACU0_GIGMA</name>
<sequence length="370" mass="43267">MSSVLKKKILNSINIFVIFSLILFLILTFANNYFLNFTEFQHKSNKCQLKNGLSYDSSQKTYPFTIVTGASSDHYCALQSWLYYTSLSLSPIPEFHRPRIIVYDLGLVNFQRNALNYLHQKNYFTHYKLFNFLKYPSFWNISISKGEYAWKPAIIAETFREFPGIVLWLDSGTFVSTDFLMNVEKLVNAYDGFFSPKSNGNLLKWTHPGVFKYFNDSTKKTKYKKSINCNAATLLFDTSRVSHIIKEWENCAHKKECIAPNGSNRTNHRQDQAILSYLMIKNNRNCDNYGIQFGIRTHMDKYCAQMIWEYEEIYGEFWSPNAQDLKEMKEIIENFPELSIYDIWTKSGKDAILEEIKKSGNYSLKLGDVF</sequence>
<dbReference type="PANTHER" id="PTHR31389:SF4">
    <property type="entry name" value="LD39211P"/>
    <property type="match status" value="1"/>
</dbReference>
<evidence type="ECO:0000313" key="2">
    <source>
        <dbReference type="EMBL" id="KAF0480152.1"/>
    </source>
</evidence>
<dbReference type="AlphaFoldDB" id="A0A8H4ACU0"/>
<organism evidence="2 3">
    <name type="scientific">Gigaspora margarita</name>
    <dbReference type="NCBI Taxonomy" id="4874"/>
    <lineage>
        <taxon>Eukaryota</taxon>
        <taxon>Fungi</taxon>
        <taxon>Fungi incertae sedis</taxon>
        <taxon>Mucoromycota</taxon>
        <taxon>Glomeromycotina</taxon>
        <taxon>Glomeromycetes</taxon>
        <taxon>Diversisporales</taxon>
        <taxon>Gigasporaceae</taxon>
        <taxon>Gigaspora</taxon>
    </lineage>
</organism>
<accession>A0A8H4ACU0</accession>
<keyword evidence="1" id="KW-0472">Membrane</keyword>
<gene>
    <name evidence="2" type="ORF">F8M41_023772</name>
</gene>
<dbReference type="PANTHER" id="PTHR31389">
    <property type="entry name" value="LD39211P"/>
    <property type="match status" value="1"/>
</dbReference>
<keyword evidence="1" id="KW-0812">Transmembrane</keyword>
<dbReference type="OrthoDB" id="5954868at2759"/>
<dbReference type="EMBL" id="WTPW01000785">
    <property type="protein sequence ID" value="KAF0480152.1"/>
    <property type="molecule type" value="Genomic_DNA"/>
</dbReference>
<feature type="transmembrane region" description="Helical" evidence="1">
    <location>
        <begin position="12"/>
        <end position="35"/>
    </location>
</feature>